<feature type="compositionally biased region" description="Polar residues" evidence="2">
    <location>
        <begin position="145"/>
        <end position="174"/>
    </location>
</feature>
<dbReference type="InterPro" id="IPR052618">
    <property type="entry name" value="ComplexI_NDUFA12"/>
</dbReference>
<feature type="chain" id="PRO_5010724277" evidence="3">
    <location>
        <begin position="28"/>
        <end position="220"/>
    </location>
</feature>
<dbReference type="Proteomes" id="UP000191500">
    <property type="component" value="Unassembled WGS sequence"/>
</dbReference>
<comment type="similarity">
    <text evidence="1">Belongs to the complex I NDUFA12 subunit family.</text>
</comment>
<evidence type="ECO:0000313" key="4">
    <source>
        <dbReference type="EMBL" id="OQE43736.1"/>
    </source>
</evidence>
<comment type="caution">
    <text evidence="4">The sequence shown here is derived from an EMBL/GenBank/DDBJ whole genome shotgun (WGS) entry which is preliminary data.</text>
</comment>
<dbReference type="Pfam" id="PF05071">
    <property type="entry name" value="NDUFA12"/>
    <property type="match status" value="1"/>
</dbReference>
<name>A0A1V6UZB3_9EURO</name>
<dbReference type="PANTHER" id="PTHR32470">
    <property type="entry name" value="ADH DEHYDROGENASE [UBIQUINONE] 1 ALPHA SUBCOMPLEX ASSEMBLY FACTOR 2"/>
    <property type="match status" value="1"/>
</dbReference>
<reference evidence="5" key="1">
    <citation type="journal article" date="2017" name="Nat. Microbiol.">
        <title>Global analysis of biosynthetic gene clusters reveals vast potential of secondary metabolite production in Penicillium species.</title>
        <authorList>
            <person name="Nielsen J.C."/>
            <person name="Grijseels S."/>
            <person name="Prigent S."/>
            <person name="Ji B."/>
            <person name="Dainat J."/>
            <person name="Nielsen K.F."/>
            <person name="Frisvad J.C."/>
            <person name="Workman M."/>
            <person name="Nielsen J."/>
        </authorList>
    </citation>
    <scope>NUCLEOTIDE SEQUENCE [LARGE SCALE GENOMIC DNA]</scope>
    <source>
        <strain evidence="5">IBT 31321</strain>
    </source>
</reference>
<dbReference type="GO" id="GO:0032981">
    <property type="term" value="P:mitochondrial respiratory chain complex I assembly"/>
    <property type="evidence" value="ECO:0007669"/>
    <property type="project" value="TreeGrafter"/>
</dbReference>
<organism evidence="4 5">
    <name type="scientific">Penicillium coprophilum</name>
    <dbReference type="NCBI Taxonomy" id="36646"/>
    <lineage>
        <taxon>Eukaryota</taxon>
        <taxon>Fungi</taxon>
        <taxon>Dikarya</taxon>
        <taxon>Ascomycota</taxon>
        <taxon>Pezizomycotina</taxon>
        <taxon>Eurotiomycetes</taxon>
        <taxon>Eurotiomycetidae</taxon>
        <taxon>Eurotiales</taxon>
        <taxon>Aspergillaceae</taxon>
        <taxon>Penicillium</taxon>
    </lineage>
</organism>
<dbReference type="EMBL" id="MDDG01000003">
    <property type="protein sequence ID" value="OQE43736.1"/>
    <property type="molecule type" value="Genomic_DNA"/>
</dbReference>
<dbReference type="GO" id="GO:0005739">
    <property type="term" value="C:mitochondrion"/>
    <property type="evidence" value="ECO:0007669"/>
    <property type="project" value="TreeGrafter"/>
</dbReference>
<feature type="compositionally biased region" description="Low complexity" evidence="2">
    <location>
        <begin position="175"/>
        <end position="188"/>
    </location>
</feature>
<keyword evidence="3" id="KW-0732">Signal</keyword>
<keyword evidence="5" id="KW-1185">Reference proteome</keyword>
<evidence type="ECO:0000256" key="3">
    <source>
        <dbReference type="SAM" id="SignalP"/>
    </source>
</evidence>
<protein>
    <submittedName>
        <fullName evidence="4">Uncharacterized protein</fullName>
    </submittedName>
</protein>
<proteinExistence type="inferred from homology"/>
<dbReference type="InterPro" id="IPR007763">
    <property type="entry name" value="NDUFA12"/>
</dbReference>
<evidence type="ECO:0000313" key="5">
    <source>
        <dbReference type="Proteomes" id="UP000191500"/>
    </source>
</evidence>
<dbReference type="AlphaFoldDB" id="A0A1V6UZB3"/>
<feature type="region of interest" description="Disordered" evidence="2">
    <location>
        <begin position="137"/>
        <end position="220"/>
    </location>
</feature>
<evidence type="ECO:0000256" key="1">
    <source>
        <dbReference type="ARBA" id="ARBA00007355"/>
    </source>
</evidence>
<evidence type="ECO:0000256" key="2">
    <source>
        <dbReference type="SAM" id="MobiDB-lite"/>
    </source>
</evidence>
<accession>A0A1V6UZB3</accession>
<feature type="signal peptide" evidence="3">
    <location>
        <begin position="1"/>
        <end position="27"/>
    </location>
</feature>
<sequence length="220" mass="25551">MSGLCLSPMTFLIIRLNLFFLPHFYSSHSTMVNSLWFKWKKLRLPWRKSFLVGEDLAGNTFWEFKDVMNAARFRRIVRFDPKTHFSDVQVTPQWHQWLRHVRQDPPSIQEQQQDLVRQAQIKQLARLADERWASKASFLDKPKSQHQAPSTQINEATLNQPTKATPAQTHTTISPELAPKAKPAPAEAKTQKEENPWTKASKANPGEEWQPEAWSPNSKR</sequence>
<dbReference type="GO" id="GO:0045271">
    <property type="term" value="C:respiratory chain complex I"/>
    <property type="evidence" value="ECO:0007669"/>
    <property type="project" value="InterPro"/>
</dbReference>
<gene>
    <name evidence="4" type="ORF">PENCOP_c003G05150</name>
</gene>
<dbReference type="PANTHER" id="PTHR32470:SF2">
    <property type="entry name" value="NADH DEHYDROGENASE [UBIQUINONE] 1 ALPHA SUBCOMPLEX ASSEMBLY FACTOR 2"/>
    <property type="match status" value="1"/>
</dbReference>
<dbReference type="STRING" id="36646.A0A1V6UZB3"/>